<reference evidence="1 2" key="1">
    <citation type="submission" date="2020-05" db="EMBL/GenBank/DDBJ databases">
        <title>Genomic Encyclopedia of Type Strains, Phase IV (KMG-V): Genome sequencing to study the core and pangenomes of soil and plant-associated prokaryotes.</title>
        <authorList>
            <person name="Whitman W."/>
        </authorList>
    </citation>
    <scope>NUCLEOTIDE SEQUENCE [LARGE SCALE GENOMIC DNA]</scope>
    <source>
        <strain evidence="1 2">9A</strain>
    </source>
</reference>
<proteinExistence type="predicted"/>
<gene>
    <name evidence="1" type="ORF">HNP98_000017</name>
</gene>
<protein>
    <submittedName>
        <fullName evidence="1">Uncharacterized protein</fullName>
    </submittedName>
</protein>
<keyword evidence="2" id="KW-1185">Reference proteome</keyword>
<accession>A0ABX2FL03</accession>
<evidence type="ECO:0000313" key="2">
    <source>
        <dbReference type="Proteomes" id="UP000779507"/>
    </source>
</evidence>
<sequence length="130" mass="13743">MACCDDSPLAGFLQVCLHQLHLADTFTYGGGSRLHERFSHLLEQVEQLPAAAHPTAPALLAALRALALEAALDELPAPQLKQALEKALYTALRRCTSPARPGAAAPTAFSFTPPAEYAPSISAADHAAWT</sequence>
<organism evidence="1 2">
    <name type="scientific">Hymenobacter caeli</name>
    <dbReference type="NCBI Taxonomy" id="2735894"/>
    <lineage>
        <taxon>Bacteria</taxon>
        <taxon>Pseudomonadati</taxon>
        <taxon>Bacteroidota</taxon>
        <taxon>Cytophagia</taxon>
        <taxon>Cytophagales</taxon>
        <taxon>Hymenobacteraceae</taxon>
        <taxon>Hymenobacter</taxon>
    </lineage>
</organism>
<evidence type="ECO:0000313" key="1">
    <source>
        <dbReference type="EMBL" id="NRT17214.1"/>
    </source>
</evidence>
<comment type="caution">
    <text evidence="1">The sequence shown here is derived from an EMBL/GenBank/DDBJ whole genome shotgun (WGS) entry which is preliminary data.</text>
</comment>
<dbReference type="EMBL" id="JABSNP010000001">
    <property type="protein sequence ID" value="NRT17214.1"/>
    <property type="molecule type" value="Genomic_DNA"/>
</dbReference>
<name>A0ABX2FL03_9BACT</name>
<dbReference type="Proteomes" id="UP000779507">
    <property type="component" value="Unassembled WGS sequence"/>
</dbReference>
<dbReference type="RefSeq" id="WP_173807984.1">
    <property type="nucleotide sequence ID" value="NZ_JABSNP010000001.1"/>
</dbReference>